<dbReference type="RefSeq" id="WP_379097493.1">
    <property type="nucleotide sequence ID" value="NZ_JBHUGZ010000007.1"/>
</dbReference>
<evidence type="ECO:0000313" key="1">
    <source>
        <dbReference type="EMBL" id="MFD1983311.1"/>
    </source>
</evidence>
<evidence type="ECO:0008006" key="3">
    <source>
        <dbReference type="Google" id="ProtNLM"/>
    </source>
</evidence>
<evidence type="ECO:0000313" key="2">
    <source>
        <dbReference type="Proteomes" id="UP001597405"/>
    </source>
</evidence>
<protein>
    <recommendedName>
        <fullName evidence="3">NACHT domain-containing protein</fullName>
    </recommendedName>
</protein>
<name>A0ABW4U8B4_9HYPH</name>
<reference evidence="2" key="1">
    <citation type="journal article" date="2019" name="Int. J. Syst. Evol. Microbiol.">
        <title>The Global Catalogue of Microorganisms (GCM) 10K type strain sequencing project: providing services to taxonomists for standard genome sequencing and annotation.</title>
        <authorList>
            <consortium name="The Broad Institute Genomics Platform"/>
            <consortium name="The Broad Institute Genome Sequencing Center for Infectious Disease"/>
            <person name="Wu L."/>
            <person name="Ma J."/>
        </authorList>
    </citation>
    <scope>NUCLEOTIDE SEQUENCE [LARGE SCALE GENOMIC DNA]</scope>
    <source>
        <strain evidence="2">CGMCC 1.16225</strain>
    </source>
</reference>
<keyword evidence="2" id="KW-1185">Reference proteome</keyword>
<proteinExistence type="predicted"/>
<organism evidence="1 2">
    <name type="scientific">Mesorhizobium newzealandense</name>
    <dbReference type="NCBI Taxonomy" id="1300302"/>
    <lineage>
        <taxon>Bacteria</taxon>
        <taxon>Pseudomonadati</taxon>
        <taxon>Pseudomonadota</taxon>
        <taxon>Alphaproteobacteria</taxon>
        <taxon>Hyphomicrobiales</taxon>
        <taxon>Phyllobacteriaceae</taxon>
        <taxon>Mesorhizobium</taxon>
    </lineage>
</organism>
<dbReference type="EMBL" id="JBHUGZ010000007">
    <property type="protein sequence ID" value="MFD1983311.1"/>
    <property type="molecule type" value="Genomic_DNA"/>
</dbReference>
<sequence length="1540" mass="170306">MTIDATQKANQERLKKILQDEIDTNEFERLVAGLVSRMLDVGIAVAKTGFQFGGDAGPAGRQGRRFRIETKRYADKTTLSTRELLGELDQALQADPALEGWFLAATKRVPEQLENQLFQHGDERGVPVIVIDCKPDSDIWSLTALCTADPDVLDSLATKEAGDLARALAPVAGAALEQLRRDCEAWQLGYERLRTVALSELDTIWSVPRTSIAKLGQDAAGGGRANSIHRTSVTDQLDKWWGTAAGDAPAAVIGPDGVGKTWACLDWMIQRKTQLPITMIIPAAAMAGLKATGPGEISRFLADKLFDLTGVRDANHWRRRLDRLLKRPASEGPVLTLMFDGLNQDASVPWLPLLRTLQDGVYGGRVRVIATTRKFHFEENLRSMSPLAVQPVPIKVGLYDDAELDAKLACEGLTRNDLHPELIPLARTPRLFALVIKFRERLVEAGSITPNRLLWEYGKDTLGAQGGRSFSEREWREWLHELAKRFFSDGARFTHKALVESASRSDLTESEVFSRISDLVDGNFVEAKEPEYQATAAIVSHALGLALLTHLDNAGSADAQTTLDGWLDPISGFDERAGILRAAVSIMVERSVDLPAYATQVLVAWLQTQNIPASHLSDLKALAAYLVVPILSAIKLFSYAQRSARLWAINAIRSLPHDDPGHGRAVVEETARWLRYVPRDVELQKTSDEAEARRSEKFISRIGIDRSGPVTVLGVEIVLVDHSASTAVETIPSLLEGFPLAQAGPVFEAAALSLAIRNREEIWEGLKWLMLLNKVDRTVATVANRALANDVMARRPEPDIDPDLGKRVGALLLALNSNADDDRASLGATPDRYRPWSYARDYANDPGRSFFLLERPHVKQVLEDPTLSLFTKLNRTQHVWLDPTFTPPDHILDDLKTAAGNFPVQELDTNMSLTPTDHSYEQHEQFWARATPDALATLVRRKIAGLGKRNEASRFFVAARIRQHTLMWDEKSAAPAGQLRVKFTDVDSDREDFAATNLMMMEILDLPALAQFQRTLRAGLGADLDFEEIVGEISADDADTLVAEFRNADNATLGGLLAMLMVSHAPLSEQTWNWLFGIAFSETTATRRSMALSTLAQFNIKRLGEALLARDWAWEPSGPELVNHYGSLALIDAAGAVPFDQLAARLAPWMLPKAARLRGQAGSETLLAAELLGAALTHSVAEPVDLGATVTIYMERREEDPFAFSISPLPNESIDLATNFKAAFDLEAREEARQRAVQTALTRMDEAKAAGAQLILAGFDSEDLRAFFREAPDVIAKLVEGAEEISSDFRRRVSSAEGLYIALCEAALGEQPVVGATLWRSLRKVATIRTIGKSGFSQLIHVPFRVRQTPQSESLLAELLDPENAGTDKDLLDLAIAASINGRSDWFSRVVAEDSSSGEPWREFRATVLSGFSQNNVLPVDDAWPEGEIDTATSRKNQAAKWRLTEACARFWWNKYLAAASPEEAFGAWIMFTKNADRRVLSWVQSQIPPWRSGDRLQRLKRAHVIFNMPQLLRACEKREKNLSEQFLGRKTFPGISPWA</sequence>
<gene>
    <name evidence="1" type="ORF">ACFSOZ_11600</name>
</gene>
<accession>A0ABW4U8B4</accession>
<dbReference type="Proteomes" id="UP001597405">
    <property type="component" value="Unassembled WGS sequence"/>
</dbReference>
<comment type="caution">
    <text evidence="1">The sequence shown here is derived from an EMBL/GenBank/DDBJ whole genome shotgun (WGS) entry which is preliminary data.</text>
</comment>